<accession>A0A4R5Q5Z2</accession>
<evidence type="ECO:0000313" key="6">
    <source>
        <dbReference type="Proteomes" id="UP000295096"/>
    </source>
</evidence>
<dbReference type="OrthoDB" id="9797500at2"/>
<dbReference type="InterPro" id="IPR010987">
    <property type="entry name" value="Glutathione-S-Trfase_C-like"/>
</dbReference>
<evidence type="ECO:0000256" key="2">
    <source>
        <dbReference type="ARBA" id="ARBA00022679"/>
    </source>
</evidence>
<comment type="caution">
    <text evidence="5">The sequence shown here is derived from an EMBL/GenBank/DDBJ whole genome shotgun (WGS) entry which is preliminary data.</text>
</comment>
<dbReference type="RefSeq" id="WP_133293287.1">
    <property type="nucleotide sequence ID" value="NZ_SMSJ01000202.1"/>
</dbReference>
<dbReference type="Pfam" id="PF13417">
    <property type="entry name" value="GST_N_3"/>
    <property type="match status" value="1"/>
</dbReference>
<dbReference type="PROSITE" id="PS50405">
    <property type="entry name" value="GST_CTER"/>
    <property type="match status" value="1"/>
</dbReference>
<keyword evidence="2 5" id="KW-0808">Transferase</keyword>
<protein>
    <recommendedName>
        <fullName evidence="1">glutathione transferase</fullName>
        <ecNumber evidence="1">2.5.1.18</ecNumber>
    </recommendedName>
</protein>
<dbReference type="SFLD" id="SFLDS00019">
    <property type="entry name" value="Glutathione_Transferase_(cytos"/>
    <property type="match status" value="1"/>
</dbReference>
<dbReference type="EMBL" id="SMSJ01000202">
    <property type="protein sequence ID" value="TDH57848.1"/>
    <property type="molecule type" value="Genomic_DNA"/>
</dbReference>
<feature type="domain" description="GST N-terminal" evidence="3">
    <location>
        <begin position="4"/>
        <end position="85"/>
    </location>
</feature>
<dbReference type="SUPFAM" id="SSF47616">
    <property type="entry name" value="GST C-terminal domain-like"/>
    <property type="match status" value="1"/>
</dbReference>
<dbReference type="SUPFAM" id="SSF52833">
    <property type="entry name" value="Thioredoxin-like"/>
    <property type="match status" value="1"/>
</dbReference>
<dbReference type="AlphaFoldDB" id="A0A4R5Q5Z2"/>
<dbReference type="PANTHER" id="PTHR43900:SF3">
    <property type="entry name" value="GLUTATHIONE S-TRANSFERASE RHO"/>
    <property type="match status" value="1"/>
</dbReference>
<dbReference type="InterPro" id="IPR040079">
    <property type="entry name" value="Glutathione_S-Trfase"/>
</dbReference>
<name>A0A4R5Q5Z2_9PROT</name>
<dbReference type="SFLD" id="SFLDG00358">
    <property type="entry name" value="Main_(cytGST)"/>
    <property type="match status" value="1"/>
</dbReference>
<dbReference type="InterPro" id="IPR004045">
    <property type="entry name" value="Glutathione_S-Trfase_N"/>
</dbReference>
<dbReference type="PANTHER" id="PTHR43900">
    <property type="entry name" value="GLUTATHIONE S-TRANSFERASE RHO"/>
    <property type="match status" value="1"/>
</dbReference>
<dbReference type="Proteomes" id="UP000295096">
    <property type="component" value="Unassembled WGS sequence"/>
</dbReference>
<dbReference type="Pfam" id="PF00043">
    <property type="entry name" value="GST_C"/>
    <property type="match status" value="1"/>
</dbReference>
<dbReference type="GO" id="GO:0005737">
    <property type="term" value="C:cytoplasm"/>
    <property type="evidence" value="ECO:0007669"/>
    <property type="project" value="TreeGrafter"/>
</dbReference>
<dbReference type="InterPro" id="IPR036249">
    <property type="entry name" value="Thioredoxin-like_sf"/>
</dbReference>
<proteinExistence type="predicted"/>
<organism evidence="5 6">
    <name type="scientific">Dankookia rubra</name>
    <dbReference type="NCBI Taxonomy" id="1442381"/>
    <lineage>
        <taxon>Bacteria</taxon>
        <taxon>Pseudomonadati</taxon>
        <taxon>Pseudomonadota</taxon>
        <taxon>Alphaproteobacteria</taxon>
        <taxon>Acetobacterales</taxon>
        <taxon>Roseomonadaceae</taxon>
        <taxon>Dankookia</taxon>
    </lineage>
</organism>
<sequence>MNDEGPALYGAPYSVYVRAARLALAEKGVAYELVPVDVFTPGGPPAEYLKRHPFGRIPAFEHRGFRLYETGAITRYVDEAFSGPALQPASPEARARVNQAIGVLDAYAYRTLVWDIYVERVVAPAQGREPDEARICAALPRAATCLGALEQIMGPGRHLAGAALTLADLHAAPMFACFATTPEAGPLLAAYPKLGRWWESIAGRASMTATAVA</sequence>
<reference evidence="5 6" key="1">
    <citation type="journal article" date="2016" name="J. Microbiol.">
        <title>Dankookia rubra gen. nov., sp. nov., an alphaproteobacterium isolated from sediment of a shallow stream.</title>
        <authorList>
            <person name="Kim W.H."/>
            <person name="Kim D.H."/>
            <person name="Kang K."/>
            <person name="Ahn T.Y."/>
        </authorList>
    </citation>
    <scope>NUCLEOTIDE SEQUENCE [LARGE SCALE GENOMIC DNA]</scope>
    <source>
        <strain evidence="5 6">JCM30602</strain>
    </source>
</reference>
<evidence type="ECO:0000313" key="5">
    <source>
        <dbReference type="EMBL" id="TDH57848.1"/>
    </source>
</evidence>
<keyword evidence="6" id="KW-1185">Reference proteome</keyword>
<dbReference type="EC" id="2.5.1.18" evidence="1"/>
<dbReference type="PROSITE" id="PS50404">
    <property type="entry name" value="GST_NTER"/>
    <property type="match status" value="1"/>
</dbReference>
<dbReference type="GO" id="GO:0004364">
    <property type="term" value="F:glutathione transferase activity"/>
    <property type="evidence" value="ECO:0007669"/>
    <property type="project" value="UniProtKB-EC"/>
</dbReference>
<evidence type="ECO:0000259" key="4">
    <source>
        <dbReference type="PROSITE" id="PS50405"/>
    </source>
</evidence>
<dbReference type="InterPro" id="IPR004046">
    <property type="entry name" value="GST_C"/>
</dbReference>
<dbReference type="Gene3D" id="3.40.30.10">
    <property type="entry name" value="Glutaredoxin"/>
    <property type="match status" value="1"/>
</dbReference>
<feature type="domain" description="GST C-terminal" evidence="4">
    <location>
        <begin position="90"/>
        <end position="213"/>
    </location>
</feature>
<evidence type="ECO:0000259" key="3">
    <source>
        <dbReference type="PROSITE" id="PS50404"/>
    </source>
</evidence>
<evidence type="ECO:0000256" key="1">
    <source>
        <dbReference type="ARBA" id="ARBA00012452"/>
    </source>
</evidence>
<gene>
    <name evidence="5" type="ORF">E2C06_35745</name>
</gene>
<dbReference type="GO" id="GO:0043295">
    <property type="term" value="F:glutathione binding"/>
    <property type="evidence" value="ECO:0007669"/>
    <property type="project" value="TreeGrafter"/>
</dbReference>
<dbReference type="Gene3D" id="1.20.1050.10">
    <property type="match status" value="1"/>
</dbReference>
<dbReference type="InterPro" id="IPR036282">
    <property type="entry name" value="Glutathione-S-Trfase_C_sf"/>
</dbReference>